<dbReference type="NCBIfam" id="TIGR00252">
    <property type="entry name" value="YraN family protein"/>
    <property type="match status" value="1"/>
</dbReference>
<evidence type="ECO:0000313" key="3">
    <source>
        <dbReference type="EMBL" id="MEQ2442149.1"/>
    </source>
</evidence>
<dbReference type="PANTHER" id="PTHR34039:SF1">
    <property type="entry name" value="UPF0102 PROTEIN YRAN"/>
    <property type="match status" value="1"/>
</dbReference>
<dbReference type="SUPFAM" id="SSF52980">
    <property type="entry name" value="Restriction endonuclease-like"/>
    <property type="match status" value="1"/>
</dbReference>
<dbReference type="CDD" id="cd20736">
    <property type="entry name" value="PoNe_Nuclease"/>
    <property type="match status" value="1"/>
</dbReference>
<reference evidence="3 4" key="1">
    <citation type="submission" date="2024-03" db="EMBL/GenBank/DDBJ databases">
        <title>Human intestinal bacterial collection.</title>
        <authorList>
            <person name="Pauvert C."/>
            <person name="Hitch T.C.A."/>
            <person name="Clavel T."/>
        </authorList>
    </citation>
    <scope>NUCLEOTIDE SEQUENCE [LARGE SCALE GENOMIC DNA]</scope>
    <source>
        <strain evidence="3 4">CLA-AP-H29</strain>
    </source>
</reference>
<organism evidence="3 4">
    <name type="scientific">Pseudoflavonifractor intestinihominis</name>
    <dbReference type="NCBI Taxonomy" id="3133171"/>
    <lineage>
        <taxon>Bacteria</taxon>
        <taxon>Bacillati</taxon>
        <taxon>Bacillota</taxon>
        <taxon>Clostridia</taxon>
        <taxon>Eubacteriales</taxon>
        <taxon>Oscillospiraceae</taxon>
        <taxon>Pseudoflavonifractor</taxon>
    </lineage>
</organism>
<proteinExistence type="inferred from homology"/>
<sequence length="119" mass="13474">MNTSLLGRWGESLVAEELRRRGCRVVASGYRTRFGEIDLIAEDGPYLLFVEVKLRKSDRFAPGRAAVDRGKQARLRTTAELYLAQNPTERQPRFDVAEVYAPQGTATAQPRIIYLENAF</sequence>
<dbReference type="Gene3D" id="3.40.1350.10">
    <property type="match status" value="1"/>
</dbReference>
<dbReference type="Proteomes" id="UP001464378">
    <property type="component" value="Unassembled WGS sequence"/>
</dbReference>
<gene>
    <name evidence="3" type="ORF">WMO64_01535</name>
</gene>
<comment type="caution">
    <text evidence="3">The sequence shown here is derived from an EMBL/GenBank/DDBJ whole genome shotgun (WGS) entry which is preliminary data.</text>
</comment>
<dbReference type="EMBL" id="JBBMFK010000002">
    <property type="protein sequence ID" value="MEQ2442149.1"/>
    <property type="molecule type" value="Genomic_DNA"/>
</dbReference>
<name>A0ABV1E4B1_9FIRM</name>
<dbReference type="HAMAP" id="MF_00048">
    <property type="entry name" value="UPF0102"/>
    <property type="match status" value="1"/>
</dbReference>
<dbReference type="NCBIfam" id="NF009150">
    <property type="entry name" value="PRK12497.1-3"/>
    <property type="match status" value="1"/>
</dbReference>
<dbReference type="RefSeq" id="WP_349230775.1">
    <property type="nucleotide sequence ID" value="NZ_JBBMFK010000002.1"/>
</dbReference>
<dbReference type="PANTHER" id="PTHR34039">
    <property type="entry name" value="UPF0102 PROTEIN YRAN"/>
    <property type="match status" value="1"/>
</dbReference>
<dbReference type="InterPro" id="IPR011335">
    <property type="entry name" value="Restrct_endonuc-II-like"/>
</dbReference>
<comment type="similarity">
    <text evidence="1 2">Belongs to the UPF0102 family.</text>
</comment>
<dbReference type="Pfam" id="PF02021">
    <property type="entry name" value="UPF0102"/>
    <property type="match status" value="1"/>
</dbReference>
<evidence type="ECO:0000313" key="4">
    <source>
        <dbReference type="Proteomes" id="UP001464378"/>
    </source>
</evidence>
<dbReference type="InterPro" id="IPR011856">
    <property type="entry name" value="tRNA_endonuc-like_dom_sf"/>
</dbReference>
<evidence type="ECO:0000256" key="2">
    <source>
        <dbReference type="HAMAP-Rule" id="MF_00048"/>
    </source>
</evidence>
<accession>A0ABV1E4B1</accession>
<protein>
    <recommendedName>
        <fullName evidence="2">UPF0102 protein WMO64_01535</fullName>
    </recommendedName>
</protein>
<dbReference type="InterPro" id="IPR003509">
    <property type="entry name" value="UPF0102_YraN-like"/>
</dbReference>
<keyword evidence="4" id="KW-1185">Reference proteome</keyword>
<evidence type="ECO:0000256" key="1">
    <source>
        <dbReference type="ARBA" id="ARBA00006738"/>
    </source>
</evidence>